<keyword evidence="2" id="KW-1185">Reference proteome</keyword>
<dbReference type="EMBL" id="KN825348">
    <property type="protein sequence ID" value="KIK91787.1"/>
    <property type="molecule type" value="Genomic_DNA"/>
</dbReference>
<feature type="non-terminal residue" evidence="1">
    <location>
        <position position="1"/>
    </location>
</feature>
<accession>A0A0D0D583</accession>
<reference evidence="2" key="2">
    <citation type="submission" date="2015-01" db="EMBL/GenBank/DDBJ databases">
        <title>Evolutionary Origins and Diversification of the Mycorrhizal Mutualists.</title>
        <authorList>
            <consortium name="DOE Joint Genome Institute"/>
            <consortium name="Mycorrhizal Genomics Consortium"/>
            <person name="Kohler A."/>
            <person name="Kuo A."/>
            <person name="Nagy L.G."/>
            <person name="Floudas D."/>
            <person name="Copeland A."/>
            <person name="Barry K.W."/>
            <person name="Cichocki N."/>
            <person name="Veneault-Fourrey C."/>
            <person name="LaButti K."/>
            <person name="Lindquist E.A."/>
            <person name="Lipzen A."/>
            <person name="Lundell T."/>
            <person name="Morin E."/>
            <person name="Murat C."/>
            <person name="Riley R."/>
            <person name="Ohm R."/>
            <person name="Sun H."/>
            <person name="Tunlid A."/>
            <person name="Henrissat B."/>
            <person name="Grigoriev I.V."/>
            <person name="Hibbett D.S."/>
            <person name="Martin F."/>
        </authorList>
    </citation>
    <scope>NUCLEOTIDE SEQUENCE [LARGE SCALE GENOMIC DNA]</scope>
    <source>
        <strain evidence="2">Ve08.2h10</strain>
    </source>
</reference>
<organism evidence="1 2">
    <name type="scientific">Paxillus rubicundulus Ve08.2h10</name>
    <dbReference type="NCBI Taxonomy" id="930991"/>
    <lineage>
        <taxon>Eukaryota</taxon>
        <taxon>Fungi</taxon>
        <taxon>Dikarya</taxon>
        <taxon>Basidiomycota</taxon>
        <taxon>Agaricomycotina</taxon>
        <taxon>Agaricomycetes</taxon>
        <taxon>Agaricomycetidae</taxon>
        <taxon>Boletales</taxon>
        <taxon>Paxilineae</taxon>
        <taxon>Paxillaceae</taxon>
        <taxon>Paxillus</taxon>
    </lineage>
</organism>
<sequence>QKQFLLRLAYATTFNGCQGLTLSRTALDLHSECFAHGQLYTTLSHIHHHNNSYVLFSNLNEEKDMEHVVYKYLLL</sequence>
<gene>
    <name evidence="1" type="ORF">PAXRUDRAFT_44795</name>
</gene>
<dbReference type="Proteomes" id="UP000054538">
    <property type="component" value="Unassembled WGS sequence"/>
</dbReference>
<protein>
    <recommendedName>
        <fullName evidence="3">ATP-dependent DNA helicase</fullName>
    </recommendedName>
</protein>
<feature type="non-terminal residue" evidence="1">
    <location>
        <position position="75"/>
    </location>
</feature>
<dbReference type="InParanoid" id="A0A0D0D583"/>
<dbReference type="AlphaFoldDB" id="A0A0D0D583"/>
<name>A0A0D0D583_9AGAM</name>
<evidence type="ECO:0000313" key="1">
    <source>
        <dbReference type="EMBL" id="KIK91787.1"/>
    </source>
</evidence>
<dbReference type="STRING" id="930991.A0A0D0D583"/>
<dbReference type="OrthoDB" id="2613383at2759"/>
<evidence type="ECO:0000313" key="2">
    <source>
        <dbReference type="Proteomes" id="UP000054538"/>
    </source>
</evidence>
<reference evidence="1 2" key="1">
    <citation type="submission" date="2014-04" db="EMBL/GenBank/DDBJ databases">
        <authorList>
            <consortium name="DOE Joint Genome Institute"/>
            <person name="Kuo A."/>
            <person name="Kohler A."/>
            <person name="Jargeat P."/>
            <person name="Nagy L.G."/>
            <person name="Floudas D."/>
            <person name="Copeland A."/>
            <person name="Barry K.W."/>
            <person name="Cichocki N."/>
            <person name="Veneault-Fourrey C."/>
            <person name="LaButti K."/>
            <person name="Lindquist E.A."/>
            <person name="Lipzen A."/>
            <person name="Lundell T."/>
            <person name="Morin E."/>
            <person name="Murat C."/>
            <person name="Sun H."/>
            <person name="Tunlid A."/>
            <person name="Henrissat B."/>
            <person name="Grigoriev I.V."/>
            <person name="Hibbett D.S."/>
            <person name="Martin F."/>
            <person name="Nordberg H.P."/>
            <person name="Cantor M.N."/>
            <person name="Hua S.X."/>
        </authorList>
    </citation>
    <scope>NUCLEOTIDE SEQUENCE [LARGE SCALE GENOMIC DNA]</scope>
    <source>
        <strain evidence="1 2">Ve08.2h10</strain>
    </source>
</reference>
<evidence type="ECO:0008006" key="3">
    <source>
        <dbReference type="Google" id="ProtNLM"/>
    </source>
</evidence>
<dbReference type="HOGENOM" id="CLU_001324_11_0_1"/>
<proteinExistence type="predicted"/>